<evidence type="ECO:0000256" key="3">
    <source>
        <dbReference type="ARBA" id="ARBA00022729"/>
    </source>
</evidence>
<keyword evidence="3" id="KW-0732">Signal</keyword>
<accession>K0WRQ1</accession>
<dbReference type="CDD" id="cd08977">
    <property type="entry name" value="SusD"/>
    <property type="match status" value="1"/>
</dbReference>
<evidence type="ECO:0000256" key="1">
    <source>
        <dbReference type="ARBA" id="ARBA00004442"/>
    </source>
</evidence>
<dbReference type="STRING" id="742726.HMPREF9448_02729"/>
<reference evidence="8 9" key="1">
    <citation type="submission" date="2012-08" db="EMBL/GenBank/DDBJ databases">
        <title>The Genome Sequence of Barnesiella intestinihominis YIT 11860.</title>
        <authorList>
            <consortium name="The Broad Institute Genome Sequencing Platform"/>
            <person name="Earl A."/>
            <person name="Ward D."/>
            <person name="Feldgarden M."/>
            <person name="Gevers D."/>
            <person name="Morotomi M."/>
            <person name="Walker B."/>
            <person name="Young S.K."/>
            <person name="Zeng Q."/>
            <person name="Gargeya S."/>
            <person name="Fitzgerald M."/>
            <person name="Haas B."/>
            <person name="Abouelleil A."/>
            <person name="Alvarado L."/>
            <person name="Arachchi H.M."/>
            <person name="Berlin A.M."/>
            <person name="Chapman S.B."/>
            <person name="Goldberg J."/>
            <person name="Griggs A."/>
            <person name="Gujja S."/>
            <person name="Hansen M."/>
            <person name="Howarth C."/>
            <person name="Imamovic A."/>
            <person name="Larimer J."/>
            <person name="McCowen C."/>
            <person name="Montmayeur A."/>
            <person name="Murphy C."/>
            <person name="Neiman D."/>
            <person name="Pearson M."/>
            <person name="Priest M."/>
            <person name="Roberts A."/>
            <person name="Saif S."/>
            <person name="Shea T."/>
            <person name="Sisk P."/>
            <person name="Sykes S."/>
            <person name="Wortman J."/>
            <person name="Nusbaum C."/>
            <person name="Birren B."/>
        </authorList>
    </citation>
    <scope>NUCLEOTIDE SEQUENCE [LARGE SCALE GENOMIC DNA]</scope>
    <source>
        <strain evidence="8 9">YIT 11860</strain>
    </source>
</reference>
<keyword evidence="9" id="KW-1185">Reference proteome</keyword>
<sequence length="553" mass="63598">MKTKYLAILLCAAFVLPGCNDSFLDRIPLDELTDETYWETEEHLILASNACINYLRGKSRSVDMEFLGDNVFRERSSEYKTLGSGNFTSDLSVINSEWTTDYDGIRRCNHFLENYERAQKVSASVRERYAGEAIFIRAYLYSYLVNCFGDVPRVTNTIDVGDDELYGSRTDKETMIEWILDEFDRAAAVLPYAKDLKDSELGRPTKEAAWAFSSRFALYHERWDKAVSSAEEVMTAGFHKLYDNGNPETTYNELFTLAANPVTNKNNREFIVTRLYSEEANQTHNLSRELQVPNEEARSAPTRSLMDAYLCNGLPITLPASRYRENTHEAIFNNRDPRMAQTILKPGAKWGGYPGKTTYEQPKFSNSATSCRTTTGWYFTKFVELSAISRYNKDQNAIPLMRYAEVLLNWIEAKEMRGDAITQPDIDKSINLLRDRVGADKMVLTKLNAYGLNLRDEIRRERRVELALEGERYFDLLRWKQGDLLAKDVTGMRKSTVPPSEYVYVEDIPTDDKGNLILMTGRTFSDMKNYLWPIPFTQTQRNPNLLPNNPGWE</sequence>
<dbReference type="PATRIC" id="fig|742726.3.peg.2844"/>
<feature type="domain" description="SusD-like N-terminal" evidence="7">
    <location>
        <begin position="83"/>
        <end position="218"/>
    </location>
</feature>
<dbReference type="GeneID" id="77849906"/>
<dbReference type="SUPFAM" id="SSF48452">
    <property type="entry name" value="TPR-like"/>
    <property type="match status" value="1"/>
</dbReference>
<dbReference type="eggNOG" id="COG0457">
    <property type="taxonomic scope" value="Bacteria"/>
</dbReference>
<keyword evidence="5" id="KW-0998">Cell outer membrane</keyword>
<dbReference type="InterPro" id="IPR012944">
    <property type="entry name" value="SusD_RagB_dom"/>
</dbReference>
<evidence type="ECO:0000256" key="4">
    <source>
        <dbReference type="ARBA" id="ARBA00023136"/>
    </source>
</evidence>
<dbReference type="Pfam" id="PF07980">
    <property type="entry name" value="SusD_RagB"/>
    <property type="match status" value="1"/>
</dbReference>
<evidence type="ECO:0000313" key="9">
    <source>
        <dbReference type="Proteomes" id="UP000006044"/>
    </source>
</evidence>
<dbReference type="Proteomes" id="UP000006044">
    <property type="component" value="Unassembled WGS sequence"/>
</dbReference>
<evidence type="ECO:0000256" key="2">
    <source>
        <dbReference type="ARBA" id="ARBA00006275"/>
    </source>
</evidence>
<feature type="domain" description="RagB/SusD" evidence="6">
    <location>
        <begin position="269"/>
        <end position="552"/>
    </location>
</feature>
<evidence type="ECO:0008006" key="10">
    <source>
        <dbReference type="Google" id="ProtNLM"/>
    </source>
</evidence>
<comment type="caution">
    <text evidence="8">The sequence shown here is derived from an EMBL/GenBank/DDBJ whole genome shotgun (WGS) entry which is preliminary data.</text>
</comment>
<dbReference type="EMBL" id="ADLE01000018">
    <property type="protein sequence ID" value="EJZ62048.1"/>
    <property type="molecule type" value="Genomic_DNA"/>
</dbReference>
<comment type="similarity">
    <text evidence="2">Belongs to the SusD family.</text>
</comment>
<dbReference type="Pfam" id="PF14322">
    <property type="entry name" value="SusD-like_3"/>
    <property type="match status" value="1"/>
</dbReference>
<evidence type="ECO:0000259" key="7">
    <source>
        <dbReference type="Pfam" id="PF14322"/>
    </source>
</evidence>
<name>K0WRQ1_9BACT</name>
<gene>
    <name evidence="8" type="ORF">HMPREF9448_02729</name>
</gene>
<dbReference type="Gene3D" id="1.25.40.390">
    <property type="match status" value="1"/>
</dbReference>
<keyword evidence="4" id="KW-0472">Membrane</keyword>
<evidence type="ECO:0000259" key="6">
    <source>
        <dbReference type="Pfam" id="PF07980"/>
    </source>
</evidence>
<dbReference type="InterPro" id="IPR033985">
    <property type="entry name" value="SusD-like_N"/>
</dbReference>
<dbReference type="GO" id="GO:0009279">
    <property type="term" value="C:cell outer membrane"/>
    <property type="evidence" value="ECO:0007669"/>
    <property type="project" value="UniProtKB-SubCell"/>
</dbReference>
<dbReference type="AlphaFoldDB" id="K0WRQ1"/>
<evidence type="ECO:0000313" key="8">
    <source>
        <dbReference type="EMBL" id="EJZ62048.1"/>
    </source>
</evidence>
<evidence type="ECO:0000256" key="5">
    <source>
        <dbReference type="ARBA" id="ARBA00023237"/>
    </source>
</evidence>
<dbReference type="RefSeq" id="WP_008863102.1">
    <property type="nucleotide sequence ID" value="NZ_JH815206.1"/>
</dbReference>
<protein>
    <recommendedName>
        <fullName evidence="10">RagB/SusD domain-containing protein</fullName>
    </recommendedName>
</protein>
<comment type="subcellular location">
    <subcellularLocation>
        <location evidence="1">Cell outer membrane</location>
    </subcellularLocation>
</comment>
<organism evidence="8 9">
    <name type="scientific">Barnesiella intestinihominis YIT 11860</name>
    <dbReference type="NCBI Taxonomy" id="742726"/>
    <lineage>
        <taxon>Bacteria</taxon>
        <taxon>Pseudomonadati</taxon>
        <taxon>Bacteroidota</taxon>
        <taxon>Bacteroidia</taxon>
        <taxon>Bacteroidales</taxon>
        <taxon>Barnesiellaceae</taxon>
        <taxon>Barnesiella</taxon>
    </lineage>
</organism>
<dbReference type="HOGENOM" id="CLU_015553_0_0_10"/>
<proteinExistence type="inferred from homology"/>
<dbReference type="InterPro" id="IPR011990">
    <property type="entry name" value="TPR-like_helical_dom_sf"/>
</dbReference>